<dbReference type="Gene3D" id="3.40.630.30">
    <property type="match status" value="1"/>
</dbReference>
<name>A0A1G5RRZ0_9FIRM</name>
<organism evidence="2 3">
    <name type="scientific">Acidaminobacter hydrogenoformans DSM 2784</name>
    <dbReference type="NCBI Taxonomy" id="1120920"/>
    <lineage>
        <taxon>Bacteria</taxon>
        <taxon>Bacillati</taxon>
        <taxon>Bacillota</taxon>
        <taxon>Clostridia</taxon>
        <taxon>Peptostreptococcales</taxon>
        <taxon>Acidaminobacteraceae</taxon>
        <taxon>Acidaminobacter</taxon>
    </lineage>
</organism>
<evidence type="ECO:0000259" key="1">
    <source>
        <dbReference type="PROSITE" id="PS51186"/>
    </source>
</evidence>
<sequence>MMLLRTAEKDDLKDLAKFIQEEGIEVEASFPQNLEVVVAREKDNILGFVTAELVVLDPHIRHLYMKPALRNKKFADGLLRAIMFYMLNRGFGWVYADHNTEISGYLSHFGFTADPSGKDRLALEIDPFFSRGCEGCNSAKKEPVQL</sequence>
<dbReference type="InterPro" id="IPR000182">
    <property type="entry name" value="GNAT_dom"/>
</dbReference>
<gene>
    <name evidence="2" type="ORF">SAMN03080599_00393</name>
</gene>
<dbReference type="PROSITE" id="PS51186">
    <property type="entry name" value="GNAT"/>
    <property type="match status" value="1"/>
</dbReference>
<accession>A0A1G5RRZ0</accession>
<dbReference type="Proteomes" id="UP000199208">
    <property type="component" value="Unassembled WGS sequence"/>
</dbReference>
<dbReference type="Pfam" id="PF00583">
    <property type="entry name" value="Acetyltransf_1"/>
    <property type="match status" value="1"/>
</dbReference>
<feature type="domain" description="N-acetyltransferase" evidence="1">
    <location>
        <begin position="2"/>
        <end position="130"/>
    </location>
</feature>
<dbReference type="GO" id="GO:0016747">
    <property type="term" value="F:acyltransferase activity, transferring groups other than amino-acyl groups"/>
    <property type="evidence" value="ECO:0007669"/>
    <property type="project" value="InterPro"/>
</dbReference>
<evidence type="ECO:0000313" key="2">
    <source>
        <dbReference type="EMBL" id="SCZ76756.1"/>
    </source>
</evidence>
<dbReference type="InterPro" id="IPR016181">
    <property type="entry name" value="Acyl_CoA_acyltransferase"/>
</dbReference>
<dbReference type="SUPFAM" id="SSF55729">
    <property type="entry name" value="Acyl-CoA N-acyltransferases (Nat)"/>
    <property type="match status" value="1"/>
</dbReference>
<proteinExistence type="predicted"/>
<protein>
    <recommendedName>
        <fullName evidence="1">N-acetyltransferase domain-containing protein</fullName>
    </recommendedName>
</protein>
<dbReference type="EMBL" id="FMWL01000002">
    <property type="protein sequence ID" value="SCZ76756.1"/>
    <property type="molecule type" value="Genomic_DNA"/>
</dbReference>
<dbReference type="RefSeq" id="WP_092589213.1">
    <property type="nucleotide sequence ID" value="NZ_FMWL01000002.1"/>
</dbReference>
<dbReference type="CDD" id="cd04301">
    <property type="entry name" value="NAT_SF"/>
    <property type="match status" value="1"/>
</dbReference>
<dbReference type="OrthoDB" id="1727266at2"/>
<reference evidence="2 3" key="1">
    <citation type="submission" date="2016-10" db="EMBL/GenBank/DDBJ databases">
        <authorList>
            <person name="de Groot N.N."/>
        </authorList>
    </citation>
    <scope>NUCLEOTIDE SEQUENCE [LARGE SCALE GENOMIC DNA]</scope>
    <source>
        <strain evidence="2 3">DSM 2784</strain>
    </source>
</reference>
<dbReference type="STRING" id="1120920.SAMN03080599_00393"/>
<dbReference type="AlphaFoldDB" id="A0A1G5RRZ0"/>
<keyword evidence="3" id="KW-1185">Reference proteome</keyword>
<evidence type="ECO:0000313" key="3">
    <source>
        <dbReference type="Proteomes" id="UP000199208"/>
    </source>
</evidence>